<organism evidence="1 2">
    <name type="scientific">Botryotinia fuckeliana (strain T4)</name>
    <name type="common">Noble rot fungus</name>
    <name type="synonym">Botrytis cinerea</name>
    <dbReference type="NCBI Taxonomy" id="999810"/>
    <lineage>
        <taxon>Eukaryota</taxon>
        <taxon>Fungi</taxon>
        <taxon>Dikarya</taxon>
        <taxon>Ascomycota</taxon>
        <taxon>Pezizomycotina</taxon>
        <taxon>Leotiomycetes</taxon>
        <taxon>Helotiales</taxon>
        <taxon>Sclerotiniaceae</taxon>
        <taxon>Botrytis</taxon>
    </lineage>
</organism>
<evidence type="ECO:0000313" key="1">
    <source>
        <dbReference type="EMBL" id="CCD53422.1"/>
    </source>
</evidence>
<dbReference type="HOGENOM" id="CLU_2903958_0_0_1"/>
<dbReference type="EMBL" id="FQ790347">
    <property type="protein sequence ID" value="CCD53422.1"/>
    <property type="molecule type" value="Genomic_DNA"/>
</dbReference>
<dbReference type="InParanoid" id="G2YP74"/>
<name>G2YP74_BOTF4</name>
<sequence length="62" mass="6901">MCNIESRILYAPGSFSVNAELSTITDQLLHPQNKPESLANAPCRFRAGGHWTIQCRVGDKTR</sequence>
<proteinExistence type="predicted"/>
<accession>G2YP74</accession>
<dbReference type="AlphaFoldDB" id="G2YP74"/>
<reference evidence="2" key="1">
    <citation type="journal article" date="2011" name="PLoS Genet.">
        <title>Genomic analysis of the necrotrophic fungal pathogens Sclerotinia sclerotiorum and Botrytis cinerea.</title>
        <authorList>
            <person name="Amselem J."/>
            <person name="Cuomo C.A."/>
            <person name="van Kan J.A."/>
            <person name="Viaud M."/>
            <person name="Benito E.P."/>
            <person name="Couloux A."/>
            <person name="Coutinho P.M."/>
            <person name="de Vries R.P."/>
            <person name="Dyer P.S."/>
            <person name="Fillinger S."/>
            <person name="Fournier E."/>
            <person name="Gout L."/>
            <person name="Hahn M."/>
            <person name="Kohn L."/>
            <person name="Lapalu N."/>
            <person name="Plummer K.M."/>
            <person name="Pradier J.M."/>
            <person name="Quevillon E."/>
            <person name="Sharon A."/>
            <person name="Simon A."/>
            <person name="ten Have A."/>
            <person name="Tudzynski B."/>
            <person name="Tudzynski P."/>
            <person name="Wincker P."/>
            <person name="Andrew M."/>
            <person name="Anthouard V."/>
            <person name="Beever R.E."/>
            <person name="Beffa R."/>
            <person name="Benoit I."/>
            <person name="Bouzid O."/>
            <person name="Brault B."/>
            <person name="Chen Z."/>
            <person name="Choquer M."/>
            <person name="Collemare J."/>
            <person name="Cotton P."/>
            <person name="Danchin E.G."/>
            <person name="Da Silva C."/>
            <person name="Gautier A."/>
            <person name="Giraud C."/>
            <person name="Giraud T."/>
            <person name="Gonzalez C."/>
            <person name="Grossetete S."/>
            <person name="Guldener U."/>
            <person name="Henrissat B."/>
            <person name="Howlett B.J."/>
            <person name="Kodira C."/>
            <person name="Kretschmer M."/>
            <person name="Lappartient A."/>
            <person name="Leroch M."/>
            <person name="Levis C."/>
            <person name="Mauceli E."/>
            <person name="Neuveglise C."/>
            <person name="Oeser B."/>
            <person name="Pearson M."/>
            <person name="Poulain J."/>
            <person name="Poussereau N."/>
            <person name="Quesneville H."/>
            <person name="Rascle C."/>
            <person name="Schumacher J."/>
            <person name="Segurens B."/>
            <person name="Sexton A."/>
            <person name="Silva E."/>
            <person name="Sirven C."/>
            <person name="Soanes D.M."/>
            <person name="Talbot N.J."/>
            <person name="Templeton M."/>
            <person name="Yandava C."/>
            <person name="Yarden O."/>
            <person name="Zeng Q."/>
            <person name="Rollins J.A."/>
            <person name="Lebrun M.H."/>
            <person name="Dickman M."/>
        </authorList>
    </citation>
    <scope>NUCLEOTIDE SEQUENCE [LARGE SCALE GENOMIC DNA]</scope>
    <source>
        <strain evidence="2">T4</strain>
    </source>
</reference>
<dbReference type="Proteomes" id="UP000008177">
    <property type="component" value="Unplaced contigs"/>
</dbReference>
<gene>
    <name evidence="1" type="ORF">BofuT4_uP134670.1</name>
</gene>
<evidence type="ECO:0000313" key="2">
    <source>
        <dbReference type="Proteomes" id="UP000008177"/>
    </source>
</evidence>
<protein>
    <submittedName>
        <fullName evidence="1">Uncharacterized protein</fullName>
    </submittedName>
</protein>